<dbReference type="Proteomes" id="UP000076603">
    <property type="component" value="Unassembled WGS sequence"/>
</dbReference>
<proteinExistence type="predicted"/>
<gene>
    <name evidence="2" type="ORF">CLMAG_26070</name>
</gene>
<evidence type="ECO:0000256" key="1">
    <source>
        <dbReference type="SAM" id="Phobius"/>
    </source>
</evidence>
<dbReference type="EMBL" id="LWAE01000002">
    <property type="protein sequence ID" value="KZL92793.1"/>
    <property type="molecule type" value="Genomic_DNA"/>
</dbReference>
<evidence type="ECO:0000313" key="2">
    <source>
        <dbReference type="EMBL" id="KZL92793.1"/>
    </source>
</evidence>
<comment type="caution">
    <text evidence="2">The sequence shown here is derived from an EMBL/GenBank/DDBJ whole genome shotgun (WGS) entry which is preliminary data.</text>
</comment>
<feature type="transmembrane region" description="Helical" evidence="1">
    <location>
        <begin position="7"/>
        <end position="25"/>
    </location>
</feature>
<sequence>MNKTARLITASFCIVLAGVIGFYQFKLSNVKGNKQVVVVVAKTIYSGGMK</sequence>
<reference evidence="2 3" key="1">
    <citation type="submission" date="2016-04" db="EMBL/GenBank/DDBJ databases">
        <title>Genome sequence of Clostridium magnum DSM 2767.</title>
        <authorList>
            <person name="Poehlein A."/>
            <person name="Uhlig R."/>
            <person name="Fischer R."/>
            <person name="Bahl H."/>
            <person name="Daniel R."/>
        </authorList>
    </citation>
    <scope>NUCLEOTIDE SEQUENCE [LARGE SCALE GENOMIC DNA]</scope>
    <source>
        <strain evidence="2 3">DSM 2767</strain>
    </source>
</reference>
<evidence type="ECO:0000313" key="3">
    <source>
        <dbReference type="Proteomes" id="UP000076603"/>
    </source>
</evidence>
<keyword evidence="1" id="KW-0472">Membrane</keyword>
<accession>A0A162TLD1</accession>
<dbReference type="PATRIC" id="fig|1121326.3.peg.2614"/>
<keyword evidence="1" id="KW-0812">Transmembrane</keyword>
<keyword evidence="3" id="KW-1185">Reference proteome</keyword>
<name>A0A162TLD1_9CLOT</name>
<protein>
    <submittedName>
        <fullName evidence="2">Uncharacterized protein</fullName>
    </submittedName>
</protein>
<dbReference type="AlphaFoldDB" id="A0A162TLD1"/>
<dbReference type="STRING" id="1121326.CLMAG_26070"/>
<dbReference type="RefSeq" id="WP_161486961.1">
    <property type="nucleotide sequence ID" value="NZ_LWAE01000002.1"/>
</dbReference>
<keyword evidence="1" id="KW-1133">Transmembrane helix</keyword>
<organism evidence="2 3">
    <name type="scientific">Clostridium magnum DSM 2767</name>
    <dbReference type="NCBI Taxonomy" id="1121326"/>
    <lineage>
        <taxon>Bacteria</taxon>
        <taxon>Bacillati</taxon>
        <taxon>Bacillota</taxon>
        <taxon>Clostridia</taxon>
        <taxon>Eubacteriales</taxon>
        <taxon>Clostridiaceae</taxon>
        <taxon>Clostridium</taxon>
    </lineage>
</organism>